<evidence type="ECO:0000313" key="2">
    <source>
        <dbReference type="Proteomes" id="UP001153076"/>
    </source>
</evidence>
<keyword evidence="2" id="KW-1185">Reference proteome</keyword>
<dbReference type="EMBL" id="JAKOGI010002036">
    <property type="protein sequence ID" value="KAJ8423183.1"/>
    <property type="molecule type" value="Genomic_DNA"/>
</dbReference>
<dbReference type="AlphaFoldDB" id="A0A9Q1JL65"/>
<reference evidence="1" key="1">
    <citation type="submission" date="2022-04" db="EMBL/GenBank/DDBJ databases">
        <title>Carnegiea gigantea Genome sequencing and assembly v2.</title>
        <authorList>
            <person name="Copetti D."/>
            <person name="Sanderson M.J."/>
            <person name="Burquez A."/>
            <person name="Wojciechowski M.F."/>
        </authorList>
    </citation>
    <scope>NUCLEOTIDE SEQUENCE</scope>
    <source>
        <strain evidence="1">SGP5-SGP5p</strain>
        <tissue evidence="1">Aerial part</tissue>
    </source>
</reference>
<organism evidence="1 2">
    <name type="scientific">Carnegiea gigantea</name>
    <dbReference type="NCBI Taxonomy" id="171969"/>
    <lineage>
        <taxon>Eukaryota</taxon>
        <taxon>Viridiplantae</taxon>
        <taxon>Streptophyta</taxon>
        <taxon>Embryophyta</taxon>
        <taxon>Tracheophyta</taxon>
        <taxon>Spermatophyta</taxon>
        <taxon>Magnoliopsida</taxon>
        <taxon>eudicotyledons</taxon>
        <taxon>Gunneridae</taxon>
        <taxon>Pentapetalae</taxon>
        <taxon>Caryophyllales</taxon>
        <taxon>Cactineae</taxon>
        <taxon>Cactaceae</taxon>
        <taxon>Cactoideae</taxon>
        <taxon>Echinocereeae</taxon>
        <taxon>Carnegiea</taxon>
    </lineage>
</organism>
<protein>
    <submittedName>
        <fullName evidence="1">Uncharacterized protein</fullName>
    </submittedName>
</protein>
<comment type="caution">
    <text evidence="1">The sequence shown here is derived from an EMBL/GenBank/DDBJ whole genome shotgun (WGS) entry which is preliminary data.</text>
</comment>
<gene>
    <name evidence="1" type="ORF">Cgig2_030968</name>
</gene>
<dbReference type="Proteomes" id="UP001153076">
    <property type="component" value="Unassembled WGS sequence"/>
</dbReference>
<sequence length="211" mass="23237">MTDAIMLQVNEQVKKAMEVANSARPLRHFNYVLTTGCKPSHRHVPVKTQYHSGVEREVACLDKNGRPRGDNHDRFVEADALHNRRPSQGVASEVNHGLNTICNAFSMYCLVRGAGADLEAPRGDLGSITRVEIHQLRIPTLGLGLTTFLYILDMRLEVALLAESVKGQGHQEFTKELCTVLISPPVALMLDFGRLLSPHRGLSLCSGVGFL</sequence>
<proteinExistence type="predicted"/>
<accession>A0A9Q1JL65</accession>
<evidence type="ECO:0000313" key="1">
    <source>
        <dbReference type="EMBL" id="KAJ8423183.1"/>
    </source>
</evidence>
<name>A0A9Q1JL65_9CARY</name>